<organism evidence="3 4">
    <name type="scientific">Lepidopterella palustris CBS 459.81</name>
    <dbReference type="NCBI Taxonomy" id="1314670"/>
    <lineage>
        <taxon>Eukaryota</taxon>
        <taxon>Fungi</taxon>
        <taxon>Dikarya</taxon>
        <taxon>Ascomycota</taxon>
        <taxon>Pezizomycotina</taxon>
        <taxon>Dothideomycetes</taxon>
        <taxon>Pleosporomycetidae</taxon>
        <taxon>Mytilinidiales</taxon>
        <taxon>Argynnaceae</taxon>
        <taxon>Lepidopterella</taxon>
    </lineage>
</organism>
<evidence type="ECO:0000313" key="3">
    <source>
        <dbReference type="EMBL" id="OCK81928.1"/>
    </source>
</evidence>
<accession>A0A8E2EE56</accession>
<gene>
    <name evidence="3" type="ORF">K432DRAFT_3567</name>
</gene>
<sequence>MDNTVLKSPESYLSTTGLGGGLPSHRRPKPTITDAMYFVSRIGERYLWVDSLCIIQDDSSTKMLQINAMDRIYTSALATIVAAYGTSCQAGLHGVRPNSGRWKQHVINIRGIELANRQTLLPGYGPRVWATRGWTYQEHALSKRLIHFAPDGIVFESEDGITNEDVHPPLHNQETAHSFPEGRGLPMGAAVVKALSSLPLLQHFAMAVSFYSMRTLTYQKDGLNAFEGILNVMRLSFRRDFLYGLPSSELDIALLWRPLSGLQRRVHDDTQEALFPTWSWVAWRGRVAFPVYESAHFSRITFVDAEDGTIEFTTRDWRGADTYPDNSSWQRKSLDIDSPPGYFEAGNPHVIYPHPVSKNLPSTVASRKFLKPSSHVLTISAFTASISARPGQGILKMWKKELDIEPDPGVNSRTLEDRFGRFCGTVYIHGDNNNNNNNAPSEESSSPRLYEVVAICRTAYGDANEAWEDPPEDDADVLTLREGYAQRQERRQRSDEWGAAGYWNHYEFELKWKAYDVLVIEWRDDGLAFRVGVGVCFVEAFWDAAPKRKRILLV</sequence>
<dbReference type="InterPro" id="IPR010730">
    <property type="entry name" value="HET"/>
</dbReference>
<dbReference type="Proteomes" id="UP000250266">
    <property type="component" value="Unassembled WGS sequence"/>
</dbReference>
<feature type="compositionally biased region" description="Polar residues" evidence="1">
    <location>
        <begin position="1"/>
        <end position="14"/>
    </location>
</feature>
<dbReference type="AlphaFoldDB" id="A0A8E2EE56"/>
<reference evidence="3 4" key="1">
    <citation type="journal article" date="2016" name="Nat. Commun.">
        <title>Ectomycorrhizal ecology is imprinted in the genome of the dominant symbiotic fungus Cenococcum geophilum.</title>
        <authorList>
            <consortium name="DOE Joint Genome Institute"/>
            <person name="Peter M."/>
            <person name="Kohler A."/>
            <person name="Ohm R.A."/>
            <person name="Kuo A."/>
            <person name="Krutzmann J."/>
            <person name="Morin E."/>
            <person name="Arend M."/>
            <person name="Barry K.W."/>
            <person name="Binder M."/>
            <person name="Choi C."/>
            <person name="Clum A."/>
            <person name="Copeland A."/>
            <person name="Grisel N."/>
            <person name="Haridas S."/>
            <person name="Kipfer T."/>
            <person name="LaButti K."/>
            <person name="Lindquist E."/>
            <person name="Lipzen A."/>
            <person name="Maire R."/>
            <person name="Meier B."/>
            <person name="Mihaltcheva S."/>
            <person name="Molinier V."/>
            <person name="Murat C."/>
            <person name="Poggeler S."/>
            <person name="Quandt C.A."/>
            <person name="Sperisen C."/>
            <person name="Tritt A."/>
            <person name="Tisserant E."/>
            <person name="Crous P.W."/>
            <person name="Henrissat B."/>
            <person name="Nehls U."/>
            <person name="Egli S."/>
            <person name="Spatafora J.W."/>
            <person name="Grigoriev I.V."/>
            <person name="Martin F.M."/>
        </authorList>
    </citation>
    <scope>NUCLEOTIDE SEQUENCE [LARGE SCALE GENOMIC DNA]</scope>
    <source>
        <strain evidence="3 4">CBS 459.81</strain>
    </source>
</reference>
<evidence type="ECO:0000256" key="1">
    <source>
        <dbReference type="SAM" id="MobiDB-lite"/>
    </source>
</evidence>
<evidence type="ECO:0000259" key="2">
    <source>
        <dbReference type="Pfam" id="PF06985"/>
    </source>
</evidence>
<proteinExistence type="predicted"/>
<dbReference type="Pfam" id="PF06985">
    <property type="entry name" value="HET"/>
    <property type="match status" value="1"/>
</dbReference>
<dbReference type="OrthoDB" id="5135333at2759"/>
<feature type="domain" description="Heterokaryon incompatibility" evidence="2">
    <location>
        <begin position="29"/>
        <end position="138"/>
    </location>
</feature>
<dbReference type="EMBL" id="KV744904">
    <property type="protein sequence ID" value="OCK81928.1"/>
    <property type="molecule type" value="Genomic_DNA"/>
</dbReference>
<dbReference type="PANTHER" id="PTHR33112:SF12">
    <property type="entry name" value="HETEROKARYON INCOMPATIBILITY DOMAIN-CONTAINING PROTEIN"/>
    <property type="match status" value="1"/>
</dbReference>
<dbReference type="PANTHER" id="PTHR33112">
    <property type="entry name" value="DOMAIN PROTEIN, PUTATIVE-RELATED"/>
    <property type="match status" value="1"/>
</dbReference>
<evidence type="ECO:0000313" key="4">
    <source>
        <dbReference type="Proteomes" id="UP000250266"/>
    </source>
</evidence>
<protein>
    <submittedName>
        <fullName evidence="3">HET-domain-containing protein</fullName>
    </submittedName>
</protein>
<feature type="region of interest" description="Disordered" evidence="1">
    <location>
        <begin position="1"/>
        <end position="27"/>
    </location>
</feature>
<keyword evidence="4" id="KW-1185">Reference proteome</keyword>
<name>A0A8E2EE56_9PEZI</name>